<dbReference type="Gene3D" id="3.80.10.10">
    <property type="entry name" value="Ribonuclease Inhibitor"/>
    <property type="match status" value="1"/>
</dbReference>
<gene>
    <name evidence="14" type="ORF">EJB05_46019</name>
</gene>
<proteinExistence type="inferred from homology"/>
<comment type="caution">
    <text evidence="14">The sequence shown here is derived from an EMBL/GenBank/DDBJ whole genome shotgun (WGS) entry which is preliminary data.</text>
</comment>
<keyword evidence="15" id="KW-1185">Reference proteome</keyword>
<feature type="non-terminal residue" evidence="14">
    <location>
        <position position="1"/>
    </location>
</feature>
<feature type="transmembrane region" description="Helical" evidence="12">
    <location>
        <begin position="232"/>
        <end position="252"/>
    </location>
</feature>
<dbReference type="AlphaFoldDB" id="A0A5J9TND1"/>
<dbReference type="InterPro" id="IPR001611">
    <property type="entry name" value="Leu-rich_rpt"/>
</dbReference>
<evidence type="ECO:0000313" key="15">
    <source>
        <dbReference type="Proteomes" id="UP000324897"/>
    </source>
</evidence>
<reference evidence="14 15" key="1">
    <citation type="journal article" date="2019" name="Sci. Rep.">
        <title>A high-quality genome of Eragrostis curvula grass provides insights into Poaceae evolution and supports new strategies to enhance forage quality.</title>
        <authorList>
            <person name="Carballo J."/>
            <person name="Santos B.A.C.M."/>
            <person name="Zappacosta D."/>
            <person name="Garbus I."/>
            <person name="Selva J.P."/>
            <person name="Gallo C.A."/>
            <person name="Diaz A."/>
            <person name="Albertini E."/>
            <person name="Caccamo M."/>
            <person name="Echenique V."/>
        </authorList>
    </citation>
    <scope>NUCLEOTIDE SEQUENCE [LARGE SCALE GENOMIC DNA]</scope>
    <source>
        <strain evidence="15">cv. Victoria</strain>
        <tissue evidence="14">Leaf</tissue>
    </source>
</reference>
<dbReference type="SMART" id="SM00220">
    <property type="entry name" value="S_TKc"/>
    <property type="match status" value="1"/>
</dbReference>
<dbReference type="Pfam" id="PF13855">
    <property type="entry name" value="LRR_8"/>
    <property type="match status" value="1"/>
</dbReference>
<dbReference type="SUPFAM" id="SSF52058">
    <property type="entry name" value="L domain-like"/>
    <property type="match status" value="1"/>
</dbReference>
<keyword evidence="11" id="KW-0547">Nucleotide-binding</keyword>
<feature type="binding site" evidence="11">
    <location>
        <position position="317"/>
    </location>
    <ligand>
        <name>ATP</name>
        <dbReference type="ChEBI" id="CHEBI:30616"/>
    </ligand>
</feature>
<dbReference type="InterPro" id="IPR051809">
    <property type="entry name" value="Plant_receptor-like_S/T_kinase"/>
</dbReference>
<dbReference type="InterPro" id="IPR017441">
    <property type="entry name" value="Protein_kinase_ATP_BS"/>
</dbReference>
<dbReference type="GO" id="GO:0005524">
    <property type="term" value="F:ATP binding"/>
    <property type="evidence" value="ECO:0007669"/>
    <property type="project" value="UniProtKB-UniRule"/>
</dbReference>
<evidence type="ECO:0000256" key="6">
    <source>
        <dbReference type="ARBA" id="ARBA00022729"/>
    </source>
</evidence>
<evidence type="ECO:0000256" key="7">
    <source>
        <dbReference type="ARBA" id="ARBA00022737"/>
    </source>
</evidence>
<keyword evidence="11" id="KW-0067">ATP-binding</keyword>
<evidence type="ECO:0000259" key="13">
    <source>
        <dbReference type="PROSITE" id="PS50011"/>
    </source>
</evidence>
<dbReference type="Proteomes" id="UP000324897">
    <property type="component" value="Chromosome 3"/>
</dbReference>
<evidence type="ECO:0000256" key="5">
    <source>
        <dbReference type="ARBA" id="ARBA00022692"/>
    </source>
</evidence>
<dbReference type="PRINTS" id="PR00019">
    <property type="entry name" value="LEURICHRPT"/>
</dbReference>
<dbReference type="SMART" id="SM00369">
    <property type="entry name" value="LRR_TYP"/>
    <property type="match status" value="4"/>
</dbReference>
<keyword evidence="6" id="KW-0732">Signal</keyword>
<feature type="domain" description="Protein kinase" evidence="13">
    <location>
        <begin position="289"/>
        <end position="418"/>
    </location>
</feature>
<evidence type="ECO:0000256" key="1">
    <source>
        <dbReference type="ARBA" id="ARBA00004162"/>
    </source>
</evidence>
<evidence type="ECO:0000256" key="12">
    <source>
        <dbReference type="SAM" id="Phobius"/>
    </source>
</evidence>
<sequence length="418" mass="45962">MEQLQVLSFNSNSISGPIPAQIGRLRTLQSFLLDNNKFSGAIPDSIGNLSMVQYVSLSNNQLSSTIPPSLFNIDSLIGLNLANNRLTGILKADIGSMNAISVIVLSSNQLHGNLPDSFGRLQMLTNLNLSHNSFQDPIPNSFGKLTSLETLDLSSNKLSGSIPIYLANFTYLTNLNLSFNMLEGRVPEGGIFTNISLQSLMGNDALCGAPRLRLSPCTTIISHSTNGHILKFVLPTVIAACVAVALCLYVIIRRKATKQGEATGFDDVTYAISHKLISYQDIVHATNNFNEDNLLGMGSFGKVFKGQLNDDLVVAIKVLNIQLEEAKNTFDAECRVLRLVRHRNLIKIINVCSNLDFKALLLQYMANGSLETHLHSEDKPPLTFLKRLDIMIGVSMAVEYLHYQHHEVILHCDLKPSN</sequence>
<organism evidence="14 15">
    <name type="scientific">Eragrostis curvula</name>
    <name type="common">weeping love grass</name>
    <dbReference type="NCBI Taxonomy" id="38414"/>
    <lineage>
        <taxon>Eukaryota</taxon>
        <taxon>Viridiplantae</taxon>
        <taxon>Streptophyta</taxon>
        <taxon>Embryophyta</taxon>
        <taxon>Tracheophyta</taxon>
        <taxon>Spermatophyta</taxon>
        <taxon>Magnoliopsida</taxon>
        <taxon>Liliopsida</taxon>
        <taxon>Poales</taxon>
        <taxon>Poaceae</taxon>
        <taxon>PACMAD clade</taxon>
        <taxon>Chloridoideae</taxon>
        <taxon>Eragrostideae</taxon>
        <taxon>Eragrostidinae</taxon>
        <taxon>Eragrostis</taxon>
    </lineage>
</organism>
<evidence type="ECO:0000256" key="11">
    <source>
        <dbReference type="PROSITE-ProRule" id="PRU10141"/>
    </source>
</evidence>
<evidence type="ECO:0000256" key="10">
    <source>
        <dbReference type="ARBA" id="ARBA00023180"/>
    </source>
</evidence>
<keyword evidence="8 12" id="KW-1133">Transmembrane helix</keyword>
<dbReference type="GO" id="GO:0004672">
    <property type="term" value="F:protein kinase activity"/>
    <property type="evidence" value="ECO:0007669"/>
    <property type="project" value="InterPro"/>
</dbReference>
<keyword evidence="7" id="KW-0677">Repeat</keyword>
<dbReference type="InterPro" id="IPR011009">
    <property type="entry name" value="Kinase-like_dom_sf"/>
</dbReference>
<dbReference type="OrthoDB" id="1724816at2759"/>
<keyword evidence="3" id="KW-0433">Leucine-rich repeat</keyword>
<dbReference type="GO" id="GO:0005886">
    <property type="term" value="C:plasma membrane"/>
    <property type="evidence" value="ECO:0007669"/>
    <property type="project" value="UniProtKB-SubCell"/>
</dbReference>
<evidence type="ECO:0000256" key="4">
    <source>
        <dbReference type="ARBA" id="ARBA00022626"/>
    </source>
</evidence>
<keyword evidence="5 12" id="KW-0812">Transmembrane</keyword>
<dbReference type="PROSITE" id="PS00107">
    <property type="entry name" value="PROTEIN_KINASE_ATP"/>
    <property type="match status" value="1"/>
</dbReference>
<dbReference type="Gene3D" id="3.30.200.20">
    <property type="entry name" value="Phosphorylase Kinase, domain 1"/>
    <property type="match status" value="1"/>
</dbReference>
<keyword evidence="9 12" id="KW-0472">Membrane</keyword>
<evidence type="ECO:0000256" key="3">
    <source>
        <dbReference type="ARBA" id="ARBA00022614"/>
    </source>
</evidence>
<dbReference type="PANTHER" id="PTHR27008:SF497">
    <property type="entry name" value="OS11G0695000 PROTEIN"/>
    <property type="match status" value="1"/>
</dbReference>
<dbReference type="FunFam" id="3.80.10.10:FF:000041">
    <property type="entry name" value="LRR receptor-like serine/threonine-protein kinase ERECTA"/>
    <property type="match status" value="1"/>
</dbReference>
<keyword evidence="4" id="KW-1070">Brassinosteroid signaling pathway</keyword>
<dbReference type="GO" id="GO:0009742">
    <property type="term" value="P:brassinosteroid mediated signaling pathway"/>
    <property type="evidence" value="ECO:0007669"/>
    <property type="project" value="UniProtKB-KW"/>
</dbReference>
<comment type="subcellular location">
    <subcellularLocation>
        <location evidence="1">Cell membrane</location>
        <topology evidence="1">Single-pass membrane protein</topology>
    </subcellularLocation>
</comment>
<dbReference type="InterPro" id="IPR032675">
    <property type="entry name" value="LRR_dom_sf"/>
</dbReference>
<comment type="similarity">
    <text evidence="2">Belongs to the RLP family.</text>
</comment>
<evidence type="ECO:0000256" key="9">
    <source>
        <dbReference type="ARBA" id="ARBA00023136"/>
    </source>
</evidence>
<dbReference type="FunFam" id="3.30.200.20:FF:000661">
    <property type="entry name" value="Serine-threonine protein kinase plant-type"/>
    <property type="match status" value="1"/>
</dbReference>
<evidence type="ECO:0000256" key="8">
    <source>
        <dbReference type="ARBA" id="ARBA00022989"/>
    </source>
</evidence>
<dbReference type="EMBL" id="RWGY01000039">
    <property type="protein sequence ID" value="TVU12378.1"/>
    <property type="molecule type" value="Genomic_DNA"/>
</dbReference>
<dbReference type="Gene3D" id="1.10.510.10">
    <property type="entry name" value="Transferase(Phosphotransferase) domain 1"/>
    <property type="match status" value="1"/>
</dbReference>
<name>A0A5J9TND1_9POAL</name>
<dbReference type="Pfam" id="PF00069">
    <property type="entry name" value="Pkinase"/>
    <property type="match status" value="1"/>
</dbReference>
<evidence type="ECO:0000256" key="2">
    <source>
        <dbReference type="ARBA" id="ARBA00009592"/>
    </source>
</evidence>
<dbReference type="PROSITE" id="PS50011">
    <property type="entry name" value="PROTEIN_KINASE_DOM"/>
    <property type="match status" value="1"/>
</dbReference>
<dbReference type="PANTHER" id="PTHR27008">
    <property type="entry name" value="OS04G0122200 PROTEIN"/>
    <property type="match status" value="1"/>
</dbReference>
<protein>
    <recommendedName>
        <fullName evidence="13">Protein kinase domain-containing protein</fullName>
    </recommendedName>
</protein>
<keyword evidence="10" id="KW-0325">Glycoprotein</keyword>
<dbReference type="FunFam" id="3.80.10.10:FF:000111">
    <property type="entry name" value="LRR receptor-like serine/threonine-protein kinase ERECTA"/>
    <property type="match status" value="1"/>
</dbReference>
<dbReference type="Pfam" id="PF00560">
    <property type="entry name" value="LRR_1"/>
    <property type="match status" value="5"/>
</dbReference>
<dbReference type="Gramene" id="TVU12378">
    <property type="protein sequence ID" value="TVU12378"/>
    <property type="gene ID" value="EJB05_46019"/>
</dbReference>
<evidence type="ECO:0000313" key="14">
    <source>
        <dbReference type="EMBL" id="TVU12378.1"/>
    </source>
</evidence>
<accession>A0A5J9TND1</accession>
<dbReference type="InterPro" id="IPR003591">
    <property type="entry name" value="Leu-rich_rpt_typical-subtyp"/>
</dbReference>
<dbReference type="SUPFAM" id="SSF56112">
    <property type="entry name" value="Protein kinase-like (PK-like)"/>
    <property type="match status" value="1"/>
</dbReference>
<dbReference type="InterPro" id="IPR000719">
    <property type="entry name" value="Prot_kinase_dom"/>
</dbReference>